<comment type="caution">
    <text evidence="5">The sequence shown here is derived from an EMBL/GenBank/DDBJ whole genome shotgun (WGS) entry which is preliminary data.</text>
</comment>
<dbReference type="SUPFAM" id="SSF90123">
    <property type="entry name" value="ABC transporter transmembrane region"/>
    <property type="match status" value="1"/>
</dbReference>
<feature type="non-terminal residue" evidence="5">
    <location>
        <position position="1"/>
    </location>
</feature>
<keyword evidence="6" id="KW-1185">Reference proteome</keyword>
<feature type="transmembrane region" description="Helical" evidence="4">
    <location>
        <begin position="7"/>
        <end position="26"/>
    </location>
</feature>
<dbReference type="Proteomes" id="UP000748531">
    <property type="component" value="Unassembled WGS sequence"/>
</dbReference>
<dbReference type="InterPro" id="IPR036640">
    <property type="entry name" value="ABC1_TM_sf"/>
</dbReference>
<name>A0A8J4WKB8_9TREM</name>
<keyword evidence="3 4" id="KW-0472">Membrane</keyword>
<gene>
    <name evidence="5" type="ORF">PHET_02540</name>
</gene>
<evidence type="ECO:0000256" key="1">
    <source>
        <dbReference type="ARBA" id="ARBA00022692"/>
    </source>
</evidence>
<accession>A0A8J4WKB8</accession>
<dbReference type="GO" id="GO:0005524">
    <property type="term" value="F:ATP binding"/>
    <property type="evidence" value="ECO:0007669"/>
    <property type="project" value="InterPro"/>
</dbReference>
<protein>
    <submittedName>
        <fullName evidence="5">Uncharacterized protein</fullName>
    </submittedName>
</protein>
<reference evidence="5" key="1">
    <citation type="submission" date="2019-05" db="EMBL/GenBank/DDBJ databases">
        <title>Annotation for the trematode Paragonimus heterotremus.</title>
        <authorList>
            <person name="Choi Y.-J."/>
        </authorList>
    </citation>
    <scope>NUCLEOTIDE SEQUENCE</scope>
    <source>
        <strain evidence="5">LC</strain>
    </source>
</reference>
<sequence length="62" mass="6944">DVFVGSFVFGLFLVVINVVGIVGAVLSQQWVLLALALECVAIALVVFIWSRHWKRKIDEDDE</sequence>
<evidence type="ECO:0000256" key="4">
    <source>
        <dbReference type="SAM" id="Phobius"/>
    </source>
</evidence>
<dbReference type="AlphaFoldDB" id="A0A8J4WKB8"/>
<feature type="transmembrane region" description="Helical" evidence="4">
    <location>
        <begin position="32"/>
        <end position="49"/>
    </location>
</feature>
<evidence type="ECO:0000313" key="6">
    <source>
        <dbReference type="Proteomes" id="UP000748531"/>
    </source>
</evidence>
<evidence type="ECO:0000256" key="3">
    <source>
        <dbReference type="ARBA" id="ARBA00023136"/>
    </source>
</evidence>
<evidence type="ECO:0000313" key="5">
    <source>
        <dbReference type="EMBL" id="KAF5403854.1"/>
    </source>
</evidence>
<dbReference type="GO" id="GO:0016020">
    <property type="term" value="C:membrane"/>
    <property type="evidence" value="ECO:0007669"/>
    <property type="project" value="InterPro"/>
</dbReference>
<evidence type="ECO:0000256" key="2">
    <source>
        <dbReference type="ARBA" id="ARBA00022989"/>
    </source>
</evidence>
<keyword evidence="1 4" id="KW-0812">Transmembrane</keyword>
<dbReference type="EMBL" id="LUCH01001007">
    <property type="protein sequence ID" value="KAF5403854.1"/>
    <property type="molecule type" value="Genomic_DNA"/>
</dbReference>
<keyword evidence="2 4" id="KW-1133">Transmembrane helix</keyword>
<proteinExistence type="predicted"/>
<organism evidence="5 6">
    <name type="scientific">Paragonimus heterotremus</name>
    <dbReference type="NCBI Taxonomy" id="100268"/>
    <lineage>
        <taxon>Eukaryota</taxon>
        <taxon>Metazoa</taxon>
        <taxon>Spiralia</taxon>
        <taxon>Lophotrochozoa</taxon>
        <taxon>Platyhelminthes</taxon>
        <taxon>Trematoda</taxon>
        <taxon>Digenea</taxon>
        <taxon>Plagiorchiida</taxon>
        <taxon>Troglotremata</taxon>
        <taxon>Troglotrematidae</taxon>
        <taxon>Paragonimus</taxon>
    </lineage>
</organism>